<sequence length="285" mass="30522">MAAFPSRNSTDGDAIKATTGPTARPCHRISFLLCQAEDARHQSASSMALTSPALCQRFTAPPQSSRQSPLHAAVPARGHSCPTPTNGGDNRTVRPQDPVICRANKLRGPTTKAQTTSPFAANNSAIKDRAPVASLFSTPLLSLTHQISQDQQAGLCYSITRMNKSYHASPSMSVRYYAISPAQFEASDHRRAHASTSRSNQYSSQKQKPAFSIMPGPVEPSASTATAWCRRCHATMSLDHCSDPRAMHGSTGKHSSYVADKDGSSSSFPPLKRQDATVGQGGNLR</sequence>
<feature type="region of interest" description="Disordered" evidence="1">
    <location>
        <begin position="188"/>
        <end position="218"/>
    </location>
</feature>
<feature type="compositionally biased region" description="Polar residues" evidence="1">
    <location>
        <begin position="1"/>
        <end position="11"/>
    </location>
</feature>
<name>A0AA40B9J9_9PEZI</name>
<evidence type="ECO:0000256" key="1">
    <source>
        <dbReference type="SAM" id="MobiDB-lite"/>
    </source>
</evidence>
<feature type="region of interest" description="Disordered" evidence="1">
    <location>
        <begin position="240"/>
        <end position="285"/>
    </location>
</feature>
<reference evidence="2" key="1">
    <citation type="submission" date="2023-06" db="EMBL/GenBank/DDBJ databases">
        <title>Genome-scale phylogeny and comparative genomics of the fungal order Sordariales.</title>
        <authorList>
            <consortium name="Lawrence Berkeley National Laboratory"/>
            <person name="Hensen N."/>
            <person name="Bonometti L."/>
            <person name="Westerberg I."/>
            <person name="Brannstrom I.O."/>
            <person name="Guillou S."/>
            <person name="Cros-Aarteil S."/>
            <person name="Calhoun S."/>
            <person name="Haridas S."/>
            <person name="Kuo A."/>
            <person name="Mondo S."/>
            <person name="Pangilinan J."/>
            <person name="Riley R."/>
            <person name="Labutti K."/>
            <person name="Andreopoulos B."/>
            <person name="Lipzen A."/>
            <person name="Chen C."/>
            <person name="Yanf M."/>
            <person name="Daum C."/>
            <person name="Ng V."/>
            <person name="Clum A."/>
            <person name="Steindorff A."/>
            <person name="Ohm R."/>
            <person name="Martin F."/>
            <person name="Silar P."/>
            <person name="Natvig D."/>
            <person name="Lalanne C."/>
            <person name="Gautier V."/>
            <person name="Ament-Velasquez S.L."/>
            <person name="Kruys A."/>
            <person name="Hutchinson M.I."/>
            <person name="Powell A.J."/>
            <person name="Barry K."/>
            <person name="Miller A.N."/>
            <person name="Grigoriev I.V."/>
            <person name="Debuchy R."/>
            <person name="Gladieux P."/>
            <person name="Thoren M.H."/>
            <person name="Johannesson H."/>
        </authorList>
    </citation>
    <scope>NUCLEOTIDE SEQUENCE</scope>
    <source>
        <strain evidence="2">SMH4607-1</strain>
    </source>
</reference>
<dbReference type="EMBL" id="JAUKUA010000001">
    <property type="protein sequence ID" value="KAK0730134.1"/>
    <property type="molecule type" value="Genomic_DNA"/>
</dbReference>
<protein>
    <submittedName>
        <fullName evidence="2">Uncharacterized protein</fullName>
    </submittedName>
</protein>
<feature type="region of interest" description="Disordered" evidence="1">
    <location>
        <begin position="1"/>
        <end position="21"/>
    </location>
</feature>
<accession>A0AA40B9J9</accession>
<evidence type="ECO:0000313" key="2">
    <source>
        <dbReference type="EMBL" id="KAK0730134.1"/>
    </source>
</evidence>
<dbReference type="Proteomes" id="UP001172102">
    <property type="component" value="Unassembled WGS sequence"/>
</dbReference>
<keyword evidence="3" id="KW-1185">Reference proteome</keyword>
<dbReference type="AlphaFoldDB" id="A0AA40B9J9"/>
<organism evidence="2 3">
    <name type="scientific">Lasiosphaeris hirsuta</name>
    <dbReference type="NCBI Taxonomy" id="260670"/>
    <lineage>
        <taxon>Eukaryota</taxon>
        <taxon>Fungi</taxon>
        <taxon>Dikarya</taxon>
        <taxon>Ascomycota</taxon>
        <taxon>Pezizomycotina</taxon>
        <taxon>Sordariomycetes</taxon>
        <taxon>Sordariomycetidae</taxon>
        <taxon>Sordariales</taxon>
        <taxon>Lasiosphaeriaceae</taxon>
        <taxon>Lasiosphaeris</taxon>
    </lineage>
</organism>
<evidence type="ECO:0000313" key="3">
    <source>
        <dbReference type="Proteomes" id="UP001172102"/>
    </source>
</evidence>
<proteinExistence type="predicted"/>
<feature type="compositionally biased region" description="Polar residues" evidence="1">
    <location>
        <begin position="194"/>
        <end position="207"/>
    </location>
</feature>
<gene>
    <name evidence="2" type="ORF">B0H67DRAFT_560875</name>
</gene>
<comment type="caution">
    <text evidence="2">The sequence shown here is derived from an EMBL/GenBank/DDBJ whole genome shotgun (WGS) entry which is preliminary data.</text>
</comment>
<feature type="region of interest" description="Disordered" evidence="1">
    <location>
        <begin position="60"/>
        <end position="95"/>
    </location>
</feature>